<dbReference type="InterPro" id="IPR015443">
    <property type="entry name" value="Aldose_1-epimerase"/>
</dbReference>
<evidence type="ECO:0000313" key="6">
    <source>
        <dbReference type="Proteomes" id="UP001501821"/>
    </source>
</evidence>
<dbReference type="InterPro" id="IPR014718">
    <property type="entry name" value="GH-type_carb-bd"/>
</dbReference>
<dbReference type="Gene3D" id="2.70.98.10">
    <property type="match status" value="1"/>
</dbReference>
<comment type="similarity">
    <text evidence="2">Belongs to the aldose epimerase family.</text>
</comment>
<evidence type="ECO:0000256" key="2">
    <source>
        <dbReference type="ARBA" id="ARBA00006206"/>
    </source>
</evidence>
<proteinExistence type="inferred from homology"/>
<accession>A0ABP7HYK3</accession>
<keyword evidence="4" id="KW-0119">Carbohydrate metabolism</keyword>
<evidence type="ECO:0000256" key="1">
    <source>
        <dbReference type="ARBA" id="ARBA00005028"/>
    </source>
</evidence>
<dbReference type="PANTHER" id="PTHR10091:SF0">
    <property type="entry name" value="GALACTOSE MUTAROTASE"/>
    <property type="match status" value="1"/>
</dbReference>
<evidence type="ECO:0000256" key="4">
    <source>
        <dbReference type="ARBA" id="ARBA00023277"/>
    </source>
</evidence>
<protein>
    <submittedName>
        <fullName evidence="5">Galactose mutarotase</fullName>
    </submittedName>
</protein>
<organism evidence="5 6">
    <name type="scientific">Nocardioides panacisoli</name>
    <dbReference type="NCBI Taxonomy" id="627624"/>
    <lineage>
        <taxon>Bacteria</taxon>
        <taxon>Bacillati</taxon>
        <taxon>Actinomycetota</taxon>
        <taxon>Actinomycetes</taxon>
        <taxon>Propionibacteriales</taxon>
        <taxon>Nocardioidaceae</taxon>
        <taxon>Nocardioides</taxon>
    </lineage>
</organism>
<dbReference type="SUPFAM" id="SSF74650">
    <property type="entry name" value="Galactose mutarotase-like"/>
    <property type="match status" value="1"/>
</dbReference>
<dbReference type="PANTHER" id="PTHR10091">
    <property type="entry name" value="ALDOSE-1-EPIMERASE"/>
    <property type="match status" value="1"/>
</dbReference>
<evidence type="ECO:0000313" key="5">
    <source>
        <dbReference type="EMBL" id="GAA3807468.1"/>
    </source>
</evidence>
<dbReference type="InterPro" id="IPR011013">
    <property type="entry name" value="Gal_mutarotase_sf_dom"/>
</dbReference>
<name>A0ABP7HYK3_9ACTN</name>
<dbReference type="InterPro" id="IPR008183">
    <property type="entry name" value="Aldose_1/G6P_1-epimerase"/>
</dbReference>
<dbReference type="Proteomes" id="UP001501821">
    <property type="component" value="Unassembled WGS sequence"/>
</dbReference>
<dbReference type="PIRSF" id="PIRSF005096">
    <property type="entry name" value="GALM"/>
    <property type="match status" value="1"/>
</dbReference>
<reference evidence="6" key="1">
    <citation type="journal article" date="2019" name="Int. J. Syst. Evol. Microbiol.">
        <title>The Global Catalogue of Microorganisms (GCM) 10K type strain sequencing project: providing services to taxonomists for standard genome sequencing and annotation.</title>
        <authorList>
            <consortium name="The Broad Institute Genomics Platform"/>
            <consortium name="The Broad Institute Genome Sequencing Center for Infectious Disease"/>
            <person name="Wu L."/>
            <person name="Ma J."/>
        </authorList>
    </citation>
    <scope>NUCLEOTIDE SEQUENCE [LARGE SCALE GENOMIC DNA]</scope>
    <source>
        <strain evidence="6">JCM 16953</strain>
    </source>
</reference>
<keyword evidence="6" id="KW-1185">Reference proteome</keyword>
<dbReference type="Pfam" id="PF01263">
    <property type="entry name" value="Aldose_epim"/>
    <property type="match status" value="1"/>
</dbReference>
<keyword evidence="3" id="KW-0413">Isomerase</keyword>
<evidence type="ECO:0000256" key="3">
    <source>
        <dbReference type="ARBA" id="ARBA00023235"/>
    </source>
</evidence>
<dbReference type="CDD" id="cd09019">
    <property type="entry name" value="galactose_mutarotase_like"/>
    <property type="match status" value="1"/>
</dbReference>
<comment type="pathway">
    <text evidence="1">Carbohydrate metabolism; hexose metabolism.</text>
</comment>
<sequence>MLTYGARLQSLVVPDRDGRAGDVLLALPDLAAYESDETYTGATVGRFANRIAHGRFVLDGHEHRVPVNDRGHALHGGPGGFHQRVWSAEPVGGGVRLSLASPGGEMGFPAGLVATTTITVAGEEVAIEHGATADAPTVVSLTQHPYFALGGPVADQRLQVAASRYLPVDDGSIPLGDLAPVEGTGFDVRAETEVDGSTYDHCWVLDDPGAGPAARLSDPASGRVVELSTDRPGLQVYTGDALPAPRTGLALEAQAFPDTPNHPEWPTYGDSVLRPGETWSAVTRWRFTTDA</sequence>
<comment type="caution">
    <text evidence="5">The sequence shown here is derived from an EMBL/GenBank/DDBJ whole genome shotgun (WGS) entry which is preliminary data.</text>
</comment>
<dbReference type="EMBL" id="BAABAH010000002">
    <property type="protein sequence ID" value="GAA3807468.1"/>
    <property type="molecule type" value="Genomic_DNA"/>
</dbReference>
<gene>
    <name evidence="5" type="ORF">GCM10022242_08080</name>
</gene>
<dbReference type="InterPro" id="IPR047215">
    <property type="entry name" value="Galactose_mutarotase-like"/>
</dbReference>